<accession>A0A4R1C2Y2</accession>
<evidence type="ECO:0000313" key="3">
    <source>
        <dbReference type="Proteomes" id="UP000295453"/>
    </source>
</evidence>
<sequence>MSDSTTPGPETTPGPGTTPAPAHGVHLRRTEERVDEVAALATACGGAVGVGGVLDHLERRLRRAVPTGLKVWRQWAWDRADSFSQRWWPQGITTSIDATGTRRGLVAGREVVVTSWYSHQVAGINKGVRISFVDVNARRYRHVLLVVPKVVDGQVTLAPLKAHAGGIVWVGPWLYVAGTAKGIHVFRLDDIVAIPDDLYDEDADRIGRHGDRLASYGHRYVLPLRFSYRAAADEGEEPLRYSFLSLDRDPAGPALVVGEYGRRKQTTRLARFELDPETYLLPTDERGLSRPLLLEGSGQRGMQGACVVGDTWYLTASHGPWGLGTLYVGRPGAWRAVRRALPMGPEDIAYVPATDSLWSVTEHPGRRWIYKLRRPSVWTTVRS</sequence>
<comment type="caution">
    <text evidence="2">The sequence shown here is derived from an EMBL/GenBank/DDBJ whole genome shotgun (WGS) entry which is preliminary data.</text>
</comment>
<proteinExistence type="predicted"/>
<reference evidence="2 3" key="1">
    <citation type="submission" date="2019-03" db="EMBL/GenBank/DDBJ databases">
        <authorList>
            <person name="Kim M.K.M."/>
        </authorList>
    </citation>
    <scope>NUCLEOTIDE SEQUENCE [LARGE SCALE GENOMIC DNA]</scope>
    <source>
        <strain evidence="2 3">18JY15-6</strain>
    </source>
</reference>
<evidence type="ECO:0000256" key="1">
    <source>
        <dbReference type="SAM" id="MobiDB-lite"/>
    </source>
</evidence>
<evidence type="ECO:0008006" key="4">
    <source>
        <dbReference type="Google" id="ProtNLM"/>
    </source>
</evidence>
<dbReference type="OrthoDB" id="618894at2"/>
<keyword evidence="3" id="KW-1185">Reference proteome</keyword>
<protein>
    <recommendedName>
        <fullName evidence="4">Secreted protein</fullName>
    </recommendedName>
</protein>
<dbReference type="EMBL" id="SJZJ01000014">
    <property type="protein sequence ID" value="TCJ24105.1"/>
    <property type="molecule type" value="Genomic_DNA"/>
</dbReference>
<organism evidence="2 3">
    <name type="scientific">Nocardioides jejuensis</name>
    <dbReference type="NCBI Taxonomy" id="2502782"/>
    <lineage>
        <taxon>Bacteria</taxon>
        <taxon>Bacillati</taxon>
        <taxon>Actinomycetota</taxon>
        <taxon>Actinomycetes</taxon>
        <taxon>Propionibacteriales</taxon>
        <taxon>Nocardioidaceae</taxon>
        <taxon>Nocardioides</taxon>
    </lineage>
</organism>
<gene>
    <name evidence="2" type="ORF">EPD65_09335</name>
</gene>
<dbReference type="RefSeq" id="WP_131583443.1">
    <property type="nucleotide sequence ID" value="NZ_SJZJ01000014.1"/>
</dbReference>
<name>A0A4R1C2Y2_9ACTN</name>
<evidence type="ECO:0000313" key="2">
    <source>
        <dbReference type="EMBL" id="TCJ24105.1"/>
    </source>
</evidence>
<feature type="region of interest" description="Disordered" evidence="1">
    <location>
        <begin position="1"/>
        <end position="26"/>
    </location>
</feature>
<dbReference type="AlphaFoldDB" id="A0A4R1C2Y2"/>
<dbReference type="Proteomes" id="UP000295453">
    <property type="component" value="Unassembled WGS sequence"/>
</dbReference>